<evidence type="ECO:0008006" key="4">
    <source>
        <dbReference type="Google" id="ProtNLM"/>
    </source>
</evidence>
<dbReference type="Proteomes" id="UP000494301">
    <property type="component" value="Unassembled WGS sequence"/>
</dbReference>
<sequence length="99" mass="11359">MANTAPRRRLPAATDKRVAKSREDTPWTNGDPTKKIGINVPFPEPLMLQLDYLVENKAIRSKSSFIREAVEAAAMAEVERLWRVKEAVRRIEKEDQAKR</sequence>
<feature type="compositionally biased region" description="Basic and acidic residues" evidence="1">
    <location>
        <begin position="14"/>
        <end position="25"/>
    </location>
</feature>
<feature type="compositionally biased region" description="Basic residues" evidence="1">
    <location>
        <begin position="1"/>
        <end position="10"/>
    </location>
</feature>
<accession>A0A6J5JLT8</accession>
<proteinExistence type="predicted"/>
<reference evidence="2 3" key="1">
    <citation type="submission" date="2020-04" db="EMBL/GenBank/DDBJ databases">
        <authorList>
            <person name="Depoorter E."/>
        </authorList>
    </citation>
    <scope>NUCLEOTIDE SEQUENCE [LARGE SCALE GENOMIC DNA]</scope>
    <source>
        <strain evidence="2 3">BCC0217</strain>
    </source>
</reference>
<evidence type="ECO:0000256" key="1">
    <source>
        <dbReference type="SAM" id="MobiDB-lite"/>
    </source>
</evidence>
<evidence type="ECO:0000313" key="3">
    <source>
        <dbReference type="Proteomes" id="UP000494301"/>
    </source>
</evidence>
<protein>
    <recommendedName>
        <fullName evidence="4">CopG family transcriptional regulator</fullName>
    </recommendedName>
</protein>
<gene>
    <name evidence="2" type="ORF">BLA3211_06933</name>
</gene>
<dbReference type="AlphaFoldDB" id="A0A6J5JLT8"/>
<feature type="region of interest" description="Disordered" evidence="1">
    <location>
        <begin position="1"/>
        <end position="38"/>
    </location>
</feature>
<evidence type="ECO:0000313" key="2">
    <source>
        <dbReference type="EMBL" id="CAB3972368.1"/>
    </source>
</evidence>
<dbReference type="RefSeq" id="WP_175223137.1">
    <property type="nucleotide sequence ID" value="NZ_CABWIL020000032.1"/>
</dbReference>
<organism evidence="2 3">
    <name type="scientific">Burkholderia aenigmatica</name>
    <dbReference type="NCBI Taxonomy" id="2015348"/>
    <lineage>
        <taxon>Bacteria</taxon>
        <taxon>Pseudomonadati</taxon>
        <taxon>Pseudomonadota</taxon>
        <taxon>Betaproteobacteria</taxon>
        <taxon>Burkholderiales</taxon>
        <taxon>Burkholderiaceae</taxon>
        <taxon>Burkholderia</taxon>
        <taxon>Burkholderia cepacia complex</taxon>
    </lineage>
</organism>
<name>A0A6J5JLT8_9BURK</name>
<dbReference type="EMBL" id="CABWIL020000032">
    <property type="protein sequence ID" value="CAB3972368.1"/>
    <property type="molecule type" value="Genomic_DNA"/>
</dbReference>